<feature type="region of interest" description="Disordered" evidence="8">
    <location>
        <begin position="1"/>
        <end position="21"/>
    </location>
</feature>
<dbReference type="PANTHER" id="PTHR43386:SF1">
    <property type="entry name" value="D,D-DIPEPTIDE TRANSPORT SYSTEM PERMEASE PROTEIN DDPC-RELATED"/>
    <property type="match status" value="1"/>
</dbReference>
<evidence type="ECO:0000256" key="7">
    <source>
        <dbReference type="RuleBase" id="RU363032"/>
    </source>
</evidence>
<evidence type="ECO:0000256" key="1">
    <source>
        <dbReference type="ARBA" id="ARBA00004651"/>
    </source>
</evidence>
<evidence type="ECO:0000259" key="9">
    <source>
        <dbReference type="PROSITE" id="PS50928"/>
    </source>
</evidence>
<dbReference type="SUPFAM" id="SSF161098">
    <property type="entry name" value="MetI-like"/>
    <property type="match status" value="1"/>
</dbReference>
<evidence type="ECO:0000256" key="4">
    <source>
        <dbReference type="ARBA" id="ARBA00022692"/>
    </source>
</evidence>
<reference evidence="10 11" key="1">
    <citation type="submission" date="2019-05" db="EMBL/GenBank/DDBJ databases">
        <title>Nesterenkonia sp. GY074 isolated from the Southern Atlantic Ocean.</title>
        <authorList>
            <person name="Zhang G."/>
        </authorList>
    </citation>
    <scope>NUCLEOTIDE SEQUENCE [LARGE SCALE GENOMIC DNA]</scope>
    <source>
        <strain evidence="10 11">GY074</strain>
    </source>
</reference>
<keyword evidence="5 7" id="KW-1133">Transmembrane helix</keyword>
<evidence type="ECO:0000313" key="11">
    <source>
        <dbReference type="Proteomes" id="UP000310458"/>
    </source>
</evidence>
<gene>
    <name evidence="10" type="ORF">FEF26_01505</name>
</gene>
<dbReference type="PANTHER" id="PTHR43386">
    <property type="entry name" value="OLIGOPEPTIDE TRANSPORT SYSTEM PERMEASE PROTEIN APPC"/>
    <property type="match status" value="1"/>
</dbReference>
<dbReference type="AlphaFoldDB" id="A0A5R9BI69"/>
<proteinExistence type="inferred from homology"/>
<feature type="transmembrane region" description="Helical" evidence="7">
    <location>
        <begin position="298"/>
        <end position="320"/>
    </location>
</feature>
<evidence type="ECO:0000256" key="6">
    <source>
        <dbReference type="ARBA" id="ARBA00023136"/>
    </source>
</evidence>
<keyword evidence="3" id="KW-1003">Cell membrane</keyword>
<dbReference type="GO" id="GO:0055085">
    <property type="term" value="P:transmembrane transport"/>
    <property type="evidence" value="ECO:0007669"/>
    <property type="project" value="InterPro"/>
</dbReference>
<feature type="transmembrane region" description="Helical" evidence="7">
    <location>
        <begin position="132"/>
        <end position="156"/>
    </location>
</feature>
<keyword evidence="6 7" id="KW-0472">Membrane</keyword>
<evidence type="ECO:0000256" key="8">
    <source>
        <dbReference type="SAM" id="MobiDB-lite"/>
    </source>
</evidence>
<name>A0A5R9BI69_9MICC</name>
<keyword evidence="4 7" id="KW-0812">Transmembrane</keyword>
<dbReference type="Proteomes" id="UP000310458">
    <property type="component" value="Unassembled WGS sequence"/>
</dbReference>
<feature type="transmembrane region" description="Helical" evidence="7">
    <location>
        <begin position="53"/>
        <end position="79"/>
    </location>
</feature>
<protein>
    <submittedName>
        <fullName evidence="10">ABC transporter permease</fullName>
    </submittedName>
</protein>
<evidence type="ECO:0000256" key="5">
    <source>
        <dbReference type="ARBA" id="ARBA00022989"/>
    </source>
</evidence>
<comment type="caution">
    <text evidence="10">The sequence shown here is derived from an EMBL/GenBank/DDBJ whole genome shotgun (WGS) entry which is preliminary data.</text>
</comment>
<feature type="compositionally biased region" description="Basic and acidic residues" evidence="8">
    <location>
        <begin position="359"/>
        <end position="370"/>
    </location>
</feature>
<keyword evidence="2 7" id="KW-0813">Transport</keyword>
<dbReference type="OrthoDB" id="6637947at2"/>
<dbReference type="PROSITE" id="PS50928">
    <property type="entry name" value="ABC_TM1"/>
    <property type="match status" value="1"/>
</dbReference>
<organism evidence="10 11">
    <name type="scientific">Nesterenkonia salmonea</name>
    <dbReference type="NCBI Taxonomy" id="1804987"/>
    <lineage>
        <taxon>Bacteria</taxon>
        <taxon>Bacillati</taxon>
        <taxon>Actinomycetota</taxon>
        <taxon>Actinomycetes</taxon>
        <taxon>Micrococcales</taxon>
        <taxon>Micrococcaceae</taxon>
        <taxon>Nesterenkonia</taxon>
    </lineage>
</organism>
<feature type="transmembrane region" description="Helical" evidence="7">
    <location>
        <begin position="245"/>
        <end position="263"/>
    </location>
</feature>
<evidence type="ECO:0000256" key="3">
    <source>
        <dbReference type="ARBA" id="ARBA00022475"/>
    </source>
</evidence>
<feature type="region of interest" description="Disordered" evidence="8">
    <location>
        <begin position="355"/>
        <end position="382"/>
    </location>
</feature>
<comment type="similarity">
    <text evidence="7">Belongs to the binding-protein-dependent transport system permease family.</text>
</comment>
<dbReference type="InterPro" id="IPR050366">
    <property type="entry name" value="BP-dependent_transpt_permease"/>
</dbReference>
<evidence type="ECO:0000256" key="2">
    <source>
        <dbReference type="ARBA" id="ARBA00022448"/>
    </source>
</evidence>
<feature type="transmembrane region" description="Helical" evidence="7">
    <location>
        <begin position="191"/>
        <end position="210"/>
    </location>
</feature>
<dbReference type="InterPro" id="IPR000515">
    <property type="entry name" value="MetI-like"/>
</dbReference>
<feature type="domain" description="ABC transmembrane type-1" evidence="9">
    <location>
        <begin position="128"/>
        <end position="317"/>
    </location>
</feature>
<comment type="subcellular location">
    <subcellularLocation>
        <location evidence="1 7">Cell membrane</location>
        <topology evidence="1 7">Multi-pass membrane protein</topology>
    </subcellularLocation>
</comment>
<dbReference type="GO" id="GO:0005886">
    <property type="term" value="C:plasma membrane"/>
    <property type="evidence" value="ECO:0007669"/>
    <property type="project" value="UniProtKB-SubCell"/>
</dbReference>
<accession>A0A5R9BI69</accession>
<keyword evidence="11" id="KW-1185">Reference proteome</keyword>
<feature type="compositionally biased region" description="Polar residues" evidence="8">
    <location>
        <begin position="1"/>
        <end position="14"/>
    </location>
</feature>
<dbReference type="Pfam" id="PF00528">
    <property type="entry name" value="BPD_transp_1"/>
    <property type="match status" value="1"/>
</dbReference>
<dbReference type="InterPro" id="IPR035906">
    <property type="entry name" value="MetI-like_sf"/>
</dbReference>
<dbReference type="EMBL" id="VAVZ01000003">
    <property type="protein sequence ID" value="TLQ00269.1"/>
    <property type="molecule type" value="Genomic_DNA"/>
</dbReference>
<evidence type="ECO:0000313" key="10">
    <source>
        <dbReference type="EMBL" id="TLQ00269.1"/>
    </source>
</evidence>
<sequence length="382" mass="41664">MSKDSMNSQNSERGSVSDVAEVEDLKLTDSAQGKSYSQSRLVMRRFFRHGPAMTSLVILFATSVLAFSAAGIGPIAGWWDEPYRLQPGATTYNGGEPTWFSDEGILGPHPFGQDGLPRDYFARVMRGTSNSLIIAFTIAIVSSVIGIALGAIAGFFRGWIESVIMRLTDFVIVVPVIMLAAILGPLAGSNIWILALILGCVTWTSMARLVRAEVLALREREFVAAAVAMGASASRIIFKHMIPNSIGVIIVNLSFAVAAGVLLESSLSYLGLGVRSPEVSLGMLIESNEQAMNTRPHLFWFPAFFIVLIALTVNFIGDGLRDAFDPRRQRTGDRRPDLLSVLGLRGLSIAIERRKRANRERDYATRREPDDSAATDDQGRTP</sequence>
<dbReference type="Gene3D" id="1.10.3720.10">
    <property type="entry name" value="MetI-like"/>
    <property type="match status" value="1"/>
</dbReference>
<dbReference type="CDD" id="cd06261">
    <property type="entry name" value="TM_PBP2"/>
    <property type="match status" value="1"/>
</dbReference>
<feature type="transmembrane region" description="Helical" evidence="7">
    <location>
        <begin position="163"/>
        <end position="185"/>
    </location>
</feature>